<dbReference type="Pfam" id="PF17189">
    <property type="entry name" value="Glyco_hydro_30C"/>
    <property type="match status" value="1"/>
</dbReference>
<evidence type="ECO:0000256" key="2">
    <source>
        <dbReference type="ARBA" id="ARBA00005382"/>
    </source>
</evidence>
<feature type="signal peptide" evidence="10">
    <location>
        <begin position="1"/>
        <end position="20"/>
    </location>
</feature>
<dbReference type="HOGENOM" id="CLU_014379_3_1_1"/>
<feature type="chain" id="PRO_5001892819" description="glucan endo-1,6-beta-glucosidase" evidence="10">
    <location>
        <begin position="21"/>
        <end position="499"/>
    </location>
</feature>
<keyword evidence="6 9" id="KW-0326">Glycosidase</keyword>
<evidence type="ECO:0000256" key="4">
    <source>
        <dbReference type="ARBA" id="ARBA00022729"/>
    </source>
</evidence>
<evidence type="ECO:0000256" key="1">
    <source>
        <dbReference type="ARBA" id="ARBA00004613"/>
    </source>
</evidence>
<protein>
    <recommendedName>
        <fullName evidence="8">glucan endo-1,6-beta-glucosidase</fullName>
        <ecNumber evidence="8">3.2.1.75</ecNumber>
    </recommendedName>
</protein>
<feature type="domain" description="Glycosyl hydrolase family 30 beta sandwich" evidence="12">
    <location>
        <begin position="439"/>
        <end position="494"/>
    </location>
</feature>
<comment type="catalytic activity">
    <reaction evidence="7">
        <text>Random hydrolysis of (1-&gt;6)-linkages in (1-&gt;6)-beta-D-glucans.</text>
        <dbReference type="EC" id="3.2.1.75"/>
    </reaction>
</comment>
<evidence type="ECO:0000256" key="5">
    <source>
        <dbReference type="ARBA" id="ARBA00022801"/>
    </source>
</evidence>
<comment type="subcellular location">
    <subcellularLocation>
        <location evidence="1">Secreted</location>
    </subcellularLocation>
</comment>
<evidence type="ECO:0000313" key="13">
    <source>
        <dbReference type="EMBL" id="KFX44656.1"/>
    </source>
</evidence>
<reference evidence="13" key="1">
    <citation type="journal article" date="2014" name="PLoS Genet.">
        <title>Signature Gene Expression Reveals Novel Clues to the Molecular Mechanisms of Dimorphic Transition in Penicillium marneffei.</title>
        <authorList>
            <person name="Yang E."/>
            <person name="Wang G."/>
            <person name="Cai J."/>
            <person name="Woo P.C."/>
            <person name="Lau S.K."/>
            <person name="Yuen K.-Y."/>
            <person name="Chow W.-N."/>
            <person name="Lin X."/>
        </authorList>
    </citation>
    <scope>NUCLEOTIDE SEQUENCE [LARGE SCALE GENOMIC DNA]</scope>
    <source>
        <strain evidence="13">PM1</strain>
    </source>
</reference>
<dbReference type="GO" id="GO:0006680">
    <property type="term" value="P:glucosylceramide catabolic process"/>
    <property type="evidence" value="ECO:0007669"/>
    <property type="project" value="TreeGrafter"/>
</dbReference>
<proteinExistence type="inferred from homology"/>
<evidence type="ECO:0000256" key="9">
    <source>
        <dbReference type="RuleBase" id="RU361188"/>
    </source>
</evidence>
<dbReference type="InterPro" id="IPR017853">
    <property type="entry name" value="GH"/>
</dbReference>
<sequence>MLSTLLAALAGHVALTGGYAIQKRATTPAAYASNSNGSYALTSIAAPVQGAGSPGSESTWQLSVDDTSSGYKQTITGFGAAVTDATVTSFNTLSSANLSQLLNVLMTSTGADFSLMRHTIGSSDLSGDPVYTYDDNGGAVDTSMSGFNIGDRGTAMAEMLATMKSLQPNLKVLGSSWSPPAWMKLNNRLDKSTKNTTLGQSITNNTLDDGHSGTGVGSAGYSSEFAQYFVKYIQAYTALGANIDAITIQNEPLNSQSGYPTMYMLDSEQGSLIQSYVGPALASAGLKTAIWAYDDNTDVPSFPQNVLDTASQYVNTVAWHCYASSNDWSVLTNFKNKNPNVTQYMTECWTPPSGKWYHSSNFTMGPLQNWASGVMAWTLGTNSSYGPHLSEGGCHTCQGLVTVNDDGTYTLQLAYYLMAQYSKFIPPGAIILNGSGSHTRSGVGGIQSVASLNPDGTRTVVIQNTLSSDVYVNVTTTSGQEWSGIVPTQSVVTWLLPAV</sequence>
<evidence type="ECO:0000256" key="10">
    <source>
        <dbReference type="SAM" id="SignalP"/>
    </source>
</evidence>
<dbReference type="GO" id="GO:0046557">
    <property type="term" value="F:glucan endo-1,6-beta-glucosidase activity"/>
    <property type="evidence" value="ECO:0007669"/>
    <property type="project" value="UniProtKB-EC"/>
</dbReference>
<dbReference type="SUPFAM" id="SSF51445">
    <property type="entry name" value="(Trans)glycosidases"/>
    <property type="match status" value="1"/>
</dbReference>
<evidence type="ECO:0000256" key="3">
    <source>
        <dbReference type="ARBA" id="ARBA00022525"/>
    </source>
</evidence>
<dbReference type="PANTHER" id="PTHR11069">
    <property type="entry name" value="GLUCOSYLCERAMIDASE"/>
    <property type="match status" value="1"/>
</dbReference>
<keyword evidence="3" id="KW-0964">Secreted</keyword>
<dbReference type="EMBL" id="JPOX01000027">
    <property type="protein sequence ID" value="KFX44656.1"/>
    <property type="molecule type" value="Genomic_DNA"/>
</dbReference>
<dbReference type="InterPro" id="IPR033452">
    <property type="entry name" value="GH30_C"/>
</dbReference>
<organism evidence="13">
    <name type="scientific">Talaromyces marneffei PM1</name>
    <dbReference type="NCBI Taxonomy" id="1077442"/>
    <lineage>
        <taxon>Eukaryota</taxon>
        <taxon>Fungi</taxon>
        <taxon>Dikarya</taxon>
        <taxon>Ascomycota</taxon>
        <taxon>Pezizomycotina</taxon>
        <taxon>Eurotiomycetes</taxon>
        <taxon>Eurotiomycetidae</taxon>
        <taxon>Eurotiales</taxon>
        <taxon>Trichocomaceae</taxon>
        <taxon>Talaromyces</taxon>
        <taxon>Talaromyces sect. Talaromyces</taxon>
    </lineage>
</organism>
<evidence type="ECO:0000256" key="7">
    <source>
        <dbReference type="ARBA" id="ARBA00036633"/>
    </source>
</evidence>
<dbReference type="GO" id="GO:0004348">
    <property type="term" value="F:glucosylceramidase activity"/>
    <property type="evidence" value="ECO:0007669"/>
    <property type="project" value="InterPro"/>
</dbReference>
<evidence type="ECO:0000259" key="12">
    <source>
        <dbReference type="Pfam" id="PF17189"/>
    </source>
</evidence>
<keyword evidence="5 9" id="KW-0378">Hydrolase</keyword>
<dbReference type="GO" id="GO:0016020">
    <property type="term" value="C:membrane"/>
    <property type="evidence" value="ECO:0007669"/>
    <property type="project" value="GOC"/>
</dbReference>
<evidence type="ECO:0000256" key="8">
    <source>
        <dbReference type="ARBA" id="ARBA00038935"/>
    </source>
</evidence>
<accession>A0A093VD63</accession>
<dbReference type="Gene3D" id="2.60.40.1180">
    <property type="entry name" value="Golgi alpha-mannosidase II"/>
    <property type="match status" value="1"/>
</dbReference>
<dbReference type="InterPro" id="IPR013780">
    <property type="entry name" value="Glyco_hydro_b"/>
</dbReference>
<comment type="caution">
    <text evidence="13">The sequence shown here is derived from an EMBL/GenBank/DDBJ whole genome shotgun (WGS) entry which is preliminary data.</text>
</comment>
<comment type="similarity">
    <text evidence="2 9">Belongs to the glycosyl hydrolase 30 family.</text>
</comment>
<dbReference type="Pfam" id="PF02055">
    <property type="entry name" value="Glyco_hydro_30"/>
    <property type="match status" value="1"/>
</dbReference>
<dbReference type="AlphaFoldDB" id="A0A093VD63"/>
<gene>
    <name evidence="13" type="ORF">GQ26_0270870</name>
</gene>
<evidence type="ECO:0000259" key="11">
    <source>
        <dbReference type="Pfam" id="PF02055"/>
    </source>
</evidence>
<dbReference type="Gene3D" id="3.20.20.80">
    <property type="entry name" value="Glycosidases"/>
    <property type="match status" value="1"/>
</dbReference>
<name>A0A093VD63_TALMA</name>
<dbReference type="GO" id="GO:0005576">
    <property type="term" value="C:extracellular region"/>
    <property type="evidence" value="ECO:0007669"/>
    <property type="project" value="UniProtKB-SubCell"/>
</dbReference>
<feature type="domain" description="Glycosyl hydrolase family 30 TIM-barrel" evidence="11">
    <location>
        <begin position="75"/>
        <end position="425"/>
    </location>
</feature>
<dbReference type="InterPro" id="IPR033453">
    <property type="entry name" value="Glyco_hydro_30_TIM-barrel"/>
</dbReference>
<dbReference type="PANTHER" id="PTHR11069:SF23">
    <property type="entry name" value="LYSOSOMAL ACID GLUCOSYLCERAMIDASE"/>
    <property type="match status" value="1"/>
</dbReference>
<dbReference type="FunFam" id="3.20.20.80:FF:000128">
    <property type="entry name" value="Endo-1,6-beta-D-glucanase neg1"/>
    <property type="match status" value="1"/>
</dbReference>
<dbReference type="InterPro" id="IPR001139">
    <property type="entry name" value="Glyco_hydro_30"/>
</dbReference>
<keyword evidence="4 10" id="KW-0732">Signal</keyword>
<dbReference type="EC" id="3.2.1.75" evidence="8"/>
<dbReference type="eggNOG" id="KOG2566">
    <property type="taxonomic scope" value="Eukaryota"/>
</dbReference>
<evidence type="ECO:0000256" key="6">
    <source>
        <dbReference type="ARBA" id="ARBA00023295"/>
    </source>
</evidence>